<gene>
    <name evidence="1" type="ORF">H9863_09115</name>
</gene>
<comment type="caution">
    <text evidence="1">The sequence shown here is derived from an EMBL/GenBank/DDBJ whole genome shotgun (WGS) entry which is preliminary data.</text>
</comment>
<proteinExistence type="predicted"/>
<reference evidence="1" key="1">
    <citation type="journal article" date="2021" name="PeerJ">
        <title>Extensive microbial diversity within the chicken gut microbiome revealed by metagenomics and culture.</title>
        <authorList>
            <person name="Gilroy R."/>
            <person name="Ravi A."/>
            <person name="Getino M."/>
            <person name="Pursley I."/>
            <person name="Horton D.L."/>
            <person name="Alikhan N.F."/>
            <person name="Baker D."/>
            <person name="Gharbi K."/>
            <person name="Hall N."/>
            <person name="Watson M."/>
            <person name="Adriaenssens E.M."/>
            <person name="Foster-Nyarko E."/>
            <person name="Jarju S."/>
            <person name="Secka A."/>
            <person name="Antonio M."/>
            <person name="Oren A."/>
            <person name="Chaudhuri R.R."/>
            <person name="La Ragione R."/>
            <person name="Hildebrand F."/>
            <person name="Pallen M.J."/>
        </authorList>
    </citation>
    <scope>NUCLEOTIDE SEQUENCE</scope>
    <source>
        <strain evidence="1">23274</strain>
    </source>
</reference>
<dbReference type="InterPro" id="IPR046233">
    <property type="entry name" value="DUF6266"/>
</dbReference>
<dbReference type="EMBL" id="DXFT01000178">
    <property type="protein sequence ID" value="HIX04253.1"/>
    <property type="molecule type" value="Genomic_DNA"/>
</dbReference>
<protein>
    <submittedName>
        <fullName evidence="1">Uncharacterized protein</fullName>
    </submittedName>
</protein>
<evidence type="ECO:0000313" key="2">
    <source>
        <dbReference type="Proteomes" id="UP000824202"/>
    </source>
</evidence>
<dbReference type="Pfam" id="PF19781">
    <property type="entry name" value="DUF6266"/>
    <property type="match status" value="1"/>
</dbReference>
<reference evidence="1" key="2">
    <citation type="submission" date="2021-04" db="EMBL/GenBank/DDBJ databases">
        <authorList>
            <person name="Gilroy R."/>
        </authorList>
    </citation>
    <scope>NUCLEOTIDE SEQUENCE</scope>
    <source>
        <strain evidence="1">23274</strain>
    </source>
</reference>
<accession>A0A9D2AC24</accession>
<sequence length="217" mass="24230">MAIIKPFSVGKTKGKLGDIIYYEVAGEIRARMVPTEVKDAKTPKQMAQRSRMKGVAEQYGMLDTQLYAYWKSLTEGTAMNAYSLFVSRNIRNIDGNGEVVDYAELCVTAGDLLVPSWVRMEEAEDGQRLVTWDASAEGWGNHATKDQLQLAVHTLRGNKGRERIKVVAETAAERKTGQYLWALPANLGKAHVYGFFRGKYFKEEVSDSFYLGMVGGD</sequence>
<dbReference type="Proteomes" id="UP000824202">
    <property type="component" value="Unassembled WGS sequence"/>
</dbReference>
<dbReference type="AlphaFoldDB" id="A0A9D2AC24"/>
<organism evidence="1 2">
    <name type="scientific">Candidatus Odoribacter faecigallinarum</name>
    <dbReference type="NCBI Taxonomy" id="2838706"/>
    <lineage>
        <taxon>Bacteria</taxon>
        <taxon>Pseudomonadati</taxon>
        <taxon>Bacteroidota</taxon>
        <taxon>Bacteroidia</taxon>
        <taxon>Bacteroidales</taxon>
        <taxon>Odoribacteraceae</taxon>
        <taxon>Odoribacter</taxon>
    </lineage>
</organism>
<evidence type="ECO:0000313" key="1">
    <source>
        <dbReference type="EMBL" id="HIX04253.1"/>
    </source>
</evidence>
<name>A0A9D2AC24_9BACT</name>